<dbReference type="EMBL" id="FORO01000002">
    <property type="protein sequence ID" value="SFI61736.1"/>
    <property type="molecule type" value="Genomic_DNA"/>
</dbReference>
<dbReference type="Proteomes" id="UP000182829">
    <property type="component" value="Unassembled WGS sequence"/>
</dbReference>
<evidence type="ECO:0000313" key="2">
    <source>
        <dbReference type="EMBL" id="SFI61736.1"/>
    </source>
</evidence>
<sequence length="107" mass="11937">MSCDGRGLEQQSQPEGVYCPRCSGQGEFIDCHEEICHWKGQCFHDGTTECEFCDGSGRVSAQTRNRYYANRLADRAQLTPLKTIALGVILALTLWVTLTIIYGVIYA</sequence>
<keyword evidence="1" id="KW-1133">Transmembrane helix</keyword>
<accession>A0A1I3JNJ2</accession>
<name>A0A1I3JNJ2_9EURY</name>
<gene>
    <name evidence="2" type="ORF">SAMN05443661_102186</name>
</gene>
<evidence type="ECO:0000313" key="3">
    <source>
        <dbReference type="Proteomes" id="UP000182829"/>
    </source>
</evidence>
<dbReference type="GeneID" id="14209058"/>
<feature type="transmembrane region" description="Helical" evidence="1">
    <location>
        <begin position="84"/>
        <end position="105"/>
    </location>
</feature>
<dbReference type="RefSeq" id="WP_005577820.1">
    <property type="nucleotide sequence ID" value="NZ_FORO01000002.1"/>
</dbReference>
<evidence type="ECO:0000256" key="1">
    <source>
        <dbReference type="SAM" id="Phobius"/>
    </source>
</evidence>
<dbReference type="OMA" id="CHEEICH"/>
<protein>
    <submittedName>
        <fullName evidence="2">Uncharacterized protein</fullName>
    </submittedName>
</protein>
<keyword evidence="1" id="KW-0472">Membrane</keyword>
<organism evidence="2 3">
    <name type="scientific">Natronobacterium gregoryi</name>
    <dbReference type="NCBI Taxonomy" id="44930"/>
    <lineage>
        <taxon>Archaea</taxon>
        <taxon>Methanobacteriati</taxon>
        <taxon>Methanobacteriota</taxon>
        <taxon>Stenosarchaea group</taxon>
        <taxon>Halobacteria</taxon>
        <taxon>Halobacteriales</taxon>
        <taxon>Natrialbaceae</taxon>
        <taxon>Natronobacterium</taxon>
    </lineage>
</organism>
<keyword evidence="1" id="KW-0812">Transmembrane</keyword>
<proteinExistence type="predicted"/>
<dbReference type="OrthoDB" id="204867at2157"/>
<reference evidence="2 3" key="1">
    <citation type="submission" date="2016-10" db="EMBL/GenBank/DDBJ databases">
        <authorList>
            <person name="de Groot N.N."/>
        </authorList>
    </citation>
    <scope>NUCLEOTIDE SEQUENCE [LARGE SCALE GENOMIC DNA]</scope>
    <source>
        <strain evidence="2 3">SP2</strain>
    </source>
</reference>
<dbReference type="AlphaFoldDB" id="A0A1I3JNJ2"/>